<feature type="domain" description="Glycosyltransferase 2-like" evidence="4">
    <location>
        <begin position="8"/>
        <end position="170"/>
    </location>
</feature>
<dbReference type="OrthoDB" id="7665907at2"/>
<accession>A0A1R4K0X4</accession>
<evidence type="ECO:0000256" key="3">
    <source>
        <dbReference type="ARBA" id="ARBA00022679"/>
    </source>
</evidence>
<dbReference type="Pfam" id="PF00535">
    <property type="entry name" value="Glycos_transf_2"/>
    <property type="match status" value="1"/>
</dbReference>
<dbReference type="Proteomes" id="UP000196778">
    <property type="component" value="Unassembled WGS sequence"/>
</dbReference>
<dbReference type="InterPro" id="IPR029044">
    <property type="entry name" value="Nucleotide-diphossugar_trans"/>
</dbReference>
<dbReference type="GO" id="GO:0016757">
    <property type="term" value="F:glycosyltransferase activity"/>
    <property type="evidence" value="ECO:0007669"/>
    <property type="project" value="UniProtKB-KW"/>
</dbReference>
<dbReference type="EMBL" id="FUKR01000058">
    <property type="protein sequence ID" value="SJN37814.1"/>
    <property type="molecule type" value="Genomic_DNA"/>
</dbReference>
<keyword evidence="2 5" id="KW-0328">Glycosyltransferase</keyword>
<evidence type="ECO:0000313" key="6">
    <source>
        <dbReference type="Proteomes" id="UP000196778"/>
    </source>
</evidence>
<dbReference type="PANTHER" id="PTHR43685">
    <property type="entry name" value="GLYCOSYLTRANSFERASE"/>
    <property type="match status" value="1"/>
</dbReference>
<keyword evidence="6" id="KW-1185">Reference proteome</keyword>
<evidence type="ECO:0000259" key="4">
    <source>
        <dbReference type="Pfam" id="PF00535"/>
    </source>
</evidence>
<evidence type="ECO:0000256" key="2">
    <source>
        <dbReference type="ARBA" id="ARBA00022676"/>
    </source>
</evidence>
<protein>
    <submittedName>
        <fullName evidence="5">Putative glycosyltransferase</fullName>
        <ecNumber evidence="5">2.4.1.-</ecNumber>
    </submittedName>
</protein>
<dbReference type="InterPro" id="IPR001173">
    <property type="entry name" value="Glyco_trans_2-like"/>
</dbReference>
<reference evidence="6" key="1">
    <citation type="submission" date="2017-02" db="EMBL/GenBank/DDBJ databases">
        <authorList>
            <person name="Dridi B."/>
        </authorList>
    </citation>
    <scope>NUCLEOTIDE SEQUENCE [LARGE SCALE GENOMIC DNA]</scope>
    <source>
        <strain evidence="6">EB411</strain>
    </source>
</reference>
<dbReference type="AlphaFoldDB" id="A0A1R4K0X4"/>
<organism evidence="5 6">
    <name type="scientific">Mycetocola reblochoni REB411</name>
    <dbReference type="NCBI Taxonomy" id="1255698"/>
    <lineage>
        <taxon>Bacteria</taxon>
        <taxon>Bacillati</taxon>
        <taxon>Actinomycetota</taxon>
        <taxon>Actinomycetes</taxon>
        <taxon>Micrococcales</taxon>
        <taxon>Microbacteriaceae</taxon>
        <taxon>Mycetocola</taxon>
    </lineage>
</organism>
<keyword evidence="3 5" id="KW-0808">Transferase</keyword>
<dbReference type="EC" id="2.4.1.-" evidence="5"/>
<dbReference type="Gene3D" id="3.90.550.10">
    <property type="entry name" value="Spore Coat Polysaccharide Biosynthesis Protein SpsA, Chain A"/>
    <property type="match status" value="1"/>
</dbReference>
<proteinExistence type="inferred from homology"/>
<dbReference type="SUPFAM" id="SSF53448">
    <property type="entry name" value="Nucleotide-diphospho-sugar transferases"/>
    <property type="match status" value="1"/>
</dbReference>
<dbReference type="RefSeq" id="WP_087137944.1">
    <property type="nucleotide sequence ID" value="NZ_FUKR01000058.1"/>
</dbReference>
<comment type="similarity">
    <text evidence="1">Belongs to the glycosyltransferase 2 family.</text>
</comment>
<name>A0A1R4K0X4_9MICO</name>
<evidence type="ECO:0000256" key="1">
    <source>
        <dbReference type="ARBA" id="ARBA00006739"/>
    </source>
</evidence>
<dbReference type="PANTHER" id="PTHR43685:SF5">
    <property type="entry name" value="GLYCOSYLTRANSFERASE EPSE-RELATED"/>
    <property type="match status" value="1"/>
</dbReference>
<sequence>MSDAVPFSVLLPVYAGDEAAHFERAFRSAVQEQTRRPAQVVVVQDGPVPGALADAIAVAVAGSPVPVVHEVVPENRGLAHALTVGLALCAHDVVARMDADDISLPERFERQLPLIEAGVELVGSGLYEFTGDGDITAVRTPPVGHDEISAFARFHDPFNHPTVVYRRAAVLSAGGYRPLELMEDYWLFARMIRDGARVDNVAEPLVMYRTDSGSYSRRGGWRLFRSELALQRHLYREGFIGTGRFLRNVLVRGGYRFVPVGVRKFLYQRVFATKTSS</sequence>
<gene>
    <name evidence="5" type="ORF">FM119_10630</name>
</gene>
<evidence type="ECO:0000313" key="5">
    <source>
        <dbReference type="EMBL" id="SJN37814.1"/>
    </source>
</evidence>
<dbReference type="InterPro" id="IPR050834">
    <property type="entry name" value="Glycosyltransf_2"/>
</dbReference>